<gene>
    <name evidence="2" type="ORF">METZ01_LOCUS50168</name>
</gene>
<sequence length="115" mass="12815">MFKPFLHQLTKVTDLTILFATIFVFLAYITPEGISESTINSVRSNSQTIASSLAIAETQSANANAKTQRLNLISNDLRSSIIELEMEVDKIIQEIDATDQTRIDQLNAEINQLNT</sequence>
<keyword evidence="1" id="KW-0472">Membrane</keyword>
<reference evidence="2" key="1">
    <citation type="submission" date="2018-05" db="EMBL/GenBank/DDBJ databases">
        <authorList>
            <person name="Lanie J.A."/>
            <person name="Ng W.-L."/>
            <person name="Kazmierczak K.M."/>
            <person name="Andrzejewski T.M."/>
            <person name="Davidsen T.M."/>
            <person name="Wayne K.J."/>
            <person name="Tettelin H."/>
            <person name="Glass J.I."/>
            <person name="Rusch D."/>
            <person name="Podicherti R."/>
            <person name="Tsui H.-C.T."/>
            <person name="Winkler M.E."/>
        </authorList>
    </citation>
    <scope>NUCLEOTIDE SEQUENCE</scope>
</reference>
<evidence type="ECO:0000313" key="2">
    <source>
        <dbReference type="EMBL" id="SUZ97314.1"/>
    </source>
</evidence>
<name>A0A381S1J5_9ZZZZ</name>
<feature type="non-terminal residue" evidence="2">
    <location>
        <position position="115"/>
    </location>
</feature>
<organism evidence="2">
    <name type="scientific">marine metagenome</name>
    <dbReference type="NCBI Taxonomy" id="408172"/>
    <lineage>
        <taxon>unclassified sequences</taxon>
        <taxon>metagenomes</taxon>
        <taxon>ecological metagenomes</taxon>
    </lineage>
</organism>
<feature type="transmembrane region" description="Helical" evidence="1">
    <location>
        <begin position="12"/>
        <end position="30"/>
    </location>
</feature>
<proteinExistence type="predicted"/>
<dbReference type="AlphaFoldDB" id="A0A381S1J5"/>
<keyword evidence="1" id="KW-1133">Transmembrane helix</keyword>
<keyword evidence="1" id="KW-0812">Transmembrane</keyword>
<dbReference type="EMBL" id="UINC01002498">
    <property type="protein sequence ID" value="SUZ97314.1"/>
    <property type="molecule type" value="Genomic_DNA"/>
</dbReference>
<protein>
    <submittedName>
        <fullName evidence="2">Uncharacterized protein</fullName>
    </submittedName>
</protein>
<accession>A0A381S1J5</accession>
<evidence type="ECO:0000256" key="1">
    <source>
        <dbReference type="SAM" id="Phobius"/>
    </source>
</evidence>